<name>A0AAV7UW61_PLEWA</name>
<reference evidence="15" key="1">
    <citation type="journal article" date="2022" name="bioRxiv">
        <title>Sequencing and chromosome-scale assembly of the giantPleurodeles waltlgenome.</title>
        <authorList>
            <person name="Brown T."/>
            <person name="Elewa A."/>
            <person name="Iarovenko S."/>
            <person name="Subramanian E."/>
            <person name="Araus A.J."/>
            <person name="Petzold A."/>
            <person name="Susuki M."/>
            <person name="Suzuki K.-i.T."/>
            <person name="Hayashi T."/>
            <person name="Toyoda A."/>
            <person name="Oliveira C."/>
            <person name="Osipova E."/>
            <person name="Leigh N.D."/>
            <person name="Simon A."/>
            <person name="Yun M.H."/>
        </authorList>
    </citation>
    <scope>NUCLEOTIDE SEQUENCE</scope>
    <source>
        <strain evidence="15">20211129_DDA</strain>
        <tissue evidence="15">Liver</tissue>
    </source>
</reference>
<evidence type="ECO:0000256" key="11">
    <source>
        <dbReference type="ARBA" id="ARBA00023239"/>
    </source>
</evidence>
<evidence type="ECO:0000256" key="3">
    <source>
        <dbReference type="ARBA" id="ARBA00004496"/>
    </source>
</evidence>
<comment type="similarity">
    <text evidence="4 13">Belongs to the alpha-carbonic anhydrase family.</text>
</comment>
<dbReference type="GO" id="GO:0004089">
    <property type="term" value="F:carbonate dehydratase activity"/>
    <property type="evidence" value="ECO:0007669"/>
    <property type="project" value="UniProtKB-UniRule"/>
</dbReference>
<dbReference type="EC" id="4.2.1.1" evidence="13"/>
<evidence type="ECO:0000256" key="6">
    <source>
        <dbReference type="ARBA" id="ARBA00022553"/>
    </source>
</evidence>
<dbReference type="PROSITE" id="PS51144">
    <property type="entry name" value="ALPHA_CA_2"/>
    <property type="match status" value="1"/>
</dbReference>
<dbReference type="Gene3D" id="3.10.200.10">
    <property type="entry name" value="Alpha carbonic anhydrase"/>
    <property type="match status" value="1"/>
</dbReference>
<dbReference type="SUPFAM" id="SSF51069">
    <property type="entry name" value="Carbonic anhydrase"/>
    <property type="match status" value="1"/>
</dbReference>
<evidence type="ECO:0000256" key="2">
    <source>
        <dbReference type="ARBA" id="ARBA00002904"/>
    </source>
</evidence>
<dbReference type="PROSITE" id="PS00162">
    <property type="entry name" value="ALPHA_CA_1"/>
    <property type="match status" value="1"/>
</dbReference>
<dbReference type="AlphaFoldDB" id="A0AAV7UW61"/>
<sequence>MAQRHEWGYSRHNGPDIWDEFFPKARGDCQSPIELHTRYIKHDSSLKPWSATYDPGSSLTMLNIGTTCRVLFDDSTDKSVIKGGPLKGVYRLRQCQFHWGSCDEQGSEHVVDGMRYSGEIHLIHWNTKYSSFTEALKNPDGVAIVAIFMKIGKAKPQMKLVLEATDCVKTKGKKAHFTDFEPSGLFPSSLDYWTYQGSFTTPPCEECVTWILLREPITVSPEQMEKLRSLYASAEDESPCHMVDNFRPTQPLKGREVRASFD</sequence>
<keyword evidence="7 13" id="KW-0479">Metal-binding</keyword>
<comment type="subcellular location">
    <subcellularLocation>
        <location evidence="3">Cytoplasm</location>
    </subcellularLocation>
</comment>
<keyword evidence="5" id="KW-0963">Cytoplasm</keyword>
<evidence type="ECO:0000256" key="5">
    <source>
        <dbReference type="ARBA" id="ARBA00022490"/>
    </source>
</evidence>
<dbReference type="InterPro" id="IPR036398">
    <property type="entry name" value="CA_dom_sf"/>
</dbReference>
<dbReference type="PANTHER" id="PTHR18952">
    <property type="entry name" value="CARBONIC ANHYDRASE"/>
    <property type="match status" value="1"/>
</dbReference>
<evidence type="ECO:0000256" key="13">
    <source>
        <dbReference type="RuleBase" id="RU367011"/>
    </source>
</evidence>
<evidence type="ECO:0000256" key="12">
    <source>
        <dbReference type="ARBA" id="ARBA00048348"/>
    </source>
</evidence>
<comment type="caution">
    <text evidence="15">The sequence shown here is derived from an EMBL/GenBank/DDBJ whole genome shotgun (WGS) entry which is preliminary data.</text>
</comment>
<gene>
    <name evidence="15" type="ORF">NDU88_002162</name>
</gene>
<dbReference type="InterPro" id="IPR001148">
    <property type="entry name" value="CA_dom"/>
</dbReference>
<dbReference type="SMART" id="SM01057">
    <property type="entry name" value="Carb_anhydrase"/>
    <property type="match status" value="1"/>
</dbReference>
<evidence type="ECO:0000313" key="15">
    <source>
        <dbReference type="EMBL" id="KAJ1192856.1"/>
    </source>
</evidence>
<keyword evidence="10" id="KW-0318">Glutathionylation</keyword>
<evidence type="ECO:0000256" key="10">
    <source>
        <dbReference type="ARBA" id="ARBA00023206"/>
    </source>
</evidence>
<accession>A0AAV7UW61</accession>
<dbReference type="FunFam" id="3.10.200.10:FF:000001">
    <property type="entry name" value="Carbonic anhydrase 2"/>
    <property type="match status" value="1"/>
</dbReference>
<dbReference type="Pfam" id="PF00194">
    <property type="entry name" value="Carb_anhydrase"/>
    <property type="match status" value="1"/>
</dbReference>
<keyword evidence="16" id="KW-1185">Reference proteome</keyword>
<evidence type="ECO:0000256" key="4">
    <source>
        <dbReference type="ARBA" id="ARBA00010718"/>
    </source>
</evidence>
<keyword evidence="6" id="KW-0597">Phosphoprotein</keyword>
<proteinExistence type="inferred from homology"/>
<comment type="catalytic activity">
    <reaction evidence="12 13">
        <text>hydrogencarbonate + H(+) = CO2 + H2O</text>
        <dbReference type="Rhea" id="RHEA:10748"/>
        <dbReference type="ChEBI" id="CHEBI:15377"/>
        <dbReference type="ChEBI" id="CHEBI:15378"/>
        <dbReference type="ChEBI" id="CHEBI:16526"/>
        <dbReference type="ChEBI" id="CHEBI:17544"/>
        <dbReference type="EC" id="4.2.1.1"/>
    </reaction>
</comment>
<keyword evidence="9" id="KW-0007">Acetylation</keyword>
<evidence type="ECO:0000256" key="1">
    <source>
        <dbReference type="ARBA" id="ARBA00001947"/>
    </source>
</evidence>
<comment type="function">
    <text evidence="2 13">Reversible hydration of carbon dioxide.</text>
</comment>
<keyword evidence="8 13" id="KW-0862">Zinc</keyword>
<dbReference type="InterPro" id="IPR023561">
    <property type="entry name" value="Carbonic_anhydrase_a-class"/>
</dbReference>
<evidence type="ECO:0000259" key="14">
    <source>
        <dbReference type="PROSITE" id="PS51144"/>
    </source>
</evidence>
<dbReference type="Proteomes" id="UP001066276">
    <property type="component" value="Chromosome 2_2"/>
</dbReference>
<evidence type="ECO:0000256" key="8">
    <source>
        <dbReference type="ARBA" id="ARBA00022833"/>
    </source>
</evidence>
<dbReference type="InterPro" id="IPR018338">
    <property type="entry name" value="Carbonic_anhydrase_a-class_CS"/>
</dbReference>
<evidence type="ECO:0000256" key="9">
    <source>
        <dbReference type="ARBA" id="ARBA00022990"/>
    </source>
</evidence>
<dbReference type="PANTHER" id="PTHR18952:SF127">
    <property type="entry name" value="CARBONIC ANHYDRASE 3"/>
    <property type="match status" value="1"/>
</dbReference>
<dbReference type="GO" id="GO:0008270">
    <property type="term" value="F:zinc ion binding"/>
    <property type="evidence" value="ECO:0007669"/>
    <property type="project" value="UniProtKB-UniRule"/>
</dbReference>
<dbReference type="EMBL" id="JANPWB010000004">
    <property type="protein sequence ID" value="KAJ1192856.1"/>
    <property type="molecule type" value="Genomic_DNA"/>
</dbReference>
<keyword evidence="11 13" id="KW-0456">Lyase</keyword>
<evidence type="ECO:0000313" key="16">
    <source>
        <dbReference type="Proteomes" id="UP001066276"/>
    </source>
</evidence>
<comment type="cofactor">
    <cofactor evidence="1 13">
        <name>Zn(2+)</name>
        <dbReference type="ChEBI" id="CHEBI:29105"/>
    </cofactor>
</comment>
<organism evidence="15 16">
    <name type="scientific">Pleurodeles waltl</name>
    <name type="common">Iberian ribbed newt</name>
    <dbReference type="NCBI Taxonomy" id="8319"/>
    <lineage>
        <taxon>Eukaryota</taxon>
        <taxon>Metazoa</taxon>
        <taxon>Chordata</taxon>
        <taxon>Craniata</taxon>
        <taxon>Vertebrata</taxon>
        <taxon>Euteleostomi</taxon>
        <taxon>Amphibia</taxon>
        <taxon>Batrachia</taxon>
        <taxon>Caudata</taxon>
        <taxon>Salamandroidea</taxon>
        <taxon>Salamandridae</taxon>
        <taxon>Pleurodelinae</taxon>
        <taxon>Pleurodeles</taxon>
    </lineage>
</organism>
<evidence type="ECO:0000256" key="7">
    <source>
        <dbReference type="ARBA" id="ARBA00022723"/>
    </source>
</evidence>
<dbReference type="GO" id="GO:0005737">
    <property type="term" value="C:cytoplasm"/>
    <property type="evidence" value="ECO:0007669"/>
    <property type="project" value="UniProtKB-SubCell"/>
</dbReference>
<protein>
    <recommendedName>
        <fullName evidence="13">Carbonic anhydrase</fullName>
        <ecNumber evidence="13">4.2.1.1</ecNumber>
    </recommendedName>
</protein>
<feature type="domain" description="Alpha-carbonic anhydrase" evidence="14">
    <location>
        <begin position="5"/>
        <end position="261"/>
    </location>
</feature>